<sequence>MEFANDEGAGWRKEVTYWLGKTLGHSVFNPVLESEKLVKKYGAKSYRDWKESDIQKYTNFIRLCVDRDIDIVRNKCDYLICLWDESVMKGAGTHAEVTIAYESNKPVYLINKLSIDNLSGWIMACSTKIFTDFESLKFFLSEEYSKNIN</sequence>
<dbReference type="EMBL" id="UINC01084734">
    <property type="protein sequence ID" value="SVC31645.1"/>
    <property type="molecule type" value="Genomic_DNA"/>
</dbReference>
<gene>
    <name evidence="1" type="ORF">METZ01_LOCUS284499</name>
</gene>
<reference evidence="1" key="1">
    <citation type="submission" date="2018-05" db="EMBL/GenBank/DDBJ databases">
        <authorList>
            <person name="Lanie J.A."/>
            <person name="Ng W.-L."/>
            <person name="Kazmierczak K.M."/>
            <person name="Andrzejewski T.M."/>
            <person name="Davidsen T.M."/>
            <person name="Wayne K.J."/>
            <person name="Tettelin H."/>
            <person name="Glass J.I."/>
            <person name="Rusch D."/>
            <person name="Podicherti R."/>
            <person name="Tsui H.-C.T."/>
            <person name="Winkler M.E."/>
        </authorList>
    </citation>
    <scope>NUCLEOTIDE SEQUENCE</scope>
</reference>
<evidence type="ECO:0000313" key="1">
    <source>
        <dbReference type="EMBL" id="SVC31645.1"/>
    </source>
</evidence>
<proteinExistence type="predicted"/>
<organism evidence="1">
    <name type="scientific">marine metagenome</name>
    <dbReference type="NCBI Taxonomy" id="408172"/>
    <lineage>
        <taxon>unclassified sequences</taxon>
        <taxon>metagenomes</taxon>
        <taxon>ecological metagenomes</taxon>
    </lineage>
</organism>
<accession>A0A382L757</accession>
<dbReference type="AlphaFoldDB" id="A0A382L757"/>
<name>A0A382L757_9ZZZZ</name>
<evidence type="ECO:0008006" key="2">
    <source>
        <dbReference type="Google" id="ProtNLM"/>
    </source>
</evidence>
<protein>
    <recommendedName>
        <fullName evidence="2">Nucleoside 2-deoxyribosyltransferase</fullName>
    </recommendedName>
</protein>
<dbReference type="Gene3D" id="3.40.50.450">
    <property type="match status" value="1"/>
</dbReference>